<dbReference type="InterPro" id="IPR018163">
    <property type="entry name" value="Thr/Ala-tRNA-synth_IIc_edit"/>
</dbReference>
<dbReference type="InterPro" id="IPR012675">
    <property type="entry name" value="Beta-grasp_dom_sf"/>
</dbReference>
<dbReference type="GO" id="GO:0006435">
    <property type="term" value="P:threonyl-tRNA aminoacylation"/>
    <property type="evidence" value="ECO:0007669"/>
    <property type="project" value="InterPro"/>
</dbReference>
<dbReference type="FunFam" id="3.40.50.800:FF:000003">
    <property type="entry name" value="Threonine--tRNA ligase 2, cytoplasmic"/>
    <property type="match status" value="1"/>
</dbReference>
<keyword evidence="5" id="KW-0436">Ligase</keyword>
<reference evidence="16" key="1">
    <citation type="journal article" date="2023" name="Mol. Phylogenet. Evol.">
        <title>Genome-scale phylogeny and comparative genomics of the fungal order Sordariales.</title>
        <authorList>
            <person name="Hensen N."/>
            <person name="Bonometti L."/>
            <person name="Westerberg I."/>
            <person name="Brannstrom I.O."/>
            <person name="Guillou S."/>
            <person name="Cros-Aarteil S."/>
            <person name="Calhoun S."/>
            <person name="Haridas S."/>
            <person name="Kuo A."/>
            <person name="Mondo S."/>
            <person name="Pangilinan J."/>
            <person name="Riley R."/>
            <person name="LaButti K."/>
            <person name="Andreopoulos B."/>
            <person name="Lipzen A."/>
            <person name="Chen C."/>
            <person name="Yan M."/>
            <person name="Daum C."/>
            <person name="Ng V."/>
            <person name="Clum A."/>
            <person name="Steindorff A."/>
            <person name="Ohm R.A."/>
            <person name="Martin F."/>
            <person name="Silar P."/>
            <person name="Natvig D.O."/>
            <person name="Lalanne C."/>
            <person name="Gautier V."/>
            <person name="Ament-Velasquez S.L."/>
            <person name="Kruys A."/>
            <person name="Hutchinson M.I."/>
            <person name="Powell A.J."/>
            <person name="Barry K."/>
            <person name="Miller A.N."/>
            <person name="Grigoriev I.V."/>
            <person name="Debuchy R."/>
            <person name="Gladieux P."/>
            <person name="Hiltunen Thoren M."/>
            <person name="Johannesson H."/>
        </authorList>
    </citation>
    <scope>NUCLEOTIDE SEQUENCE</scope>
    <source>
        <strain evidence="16">CBS 168.71</strain>
    </source>
</reference>
<comment type="catalytic activity">
    <reaction evidence="11">
        <text>tRNA(Thr) + L-threonine + ATP = L-threonyl-tRNA(Thr) + AMP + diphosphate + H(+)</text>
        <dbReference type="Rhea" id="RHEA:24624"/>
        <dbReference type="Rhea" id="RHEA-COMP:9670"/>
        <dbReference type="Rhea" id="RHEA-COMP:9704"/>
        <dbReference type="ChEBI" id="CHEBI:15378"/>
        <dbReference type="ChEBI" id="CHEBI:30616"/>
        <dbReference type="ChEBI" id="CHEBI:33019"/>
        <dbReference type="ChEBI" id="CHEBI:57926"/>
        <dbReference type="ChEBI" id="CHEBI:78442"/>
        <dbReference type="ChEBI" id="CHEBI:78534"/>
        <dbReference type="ChEBI" id="CHEBI:456215"/>
        <dbReference type="EC" id="6.1.1.3"/>
    </reaction>
</comment>
<name>A0AAE0LX40_9PEZI</name>
<evidence type="ECO:0000256" key="11">
    <source>
        <dbReference type="ARBA" id="ARBA00049515"/>
    </source>
</evidence>
<dbReference type="EC" id="6.1.1.3" evidence="3"/>
<keyword evidence="6" id="KW-0547">Nucleotide-binding</keyword>
<dbReference type="CDD" id="cd01667">
    <property type="entry name" value="TGS_ThrRS"/>
    <property type="match status" value="1"/>
</dbReference>
<dbReference type="SUPFAM" id="SSF52954">
    <property type="entry name" value="Class II aaRS ABD-related"/>
    <property type="match status" value="1"/>
</dbReference>
<dbReference type="InterPro" id="IPR033728">
    <property type="entry name" value="ThrRS_core"/>
</dbReference>
<dbReference type="FunFam" id="3.10.20.30:FF:000006">
    <property type="entry name" value="Threonine--tRNA ligase, cytoplasmic"/>
    <property type="match status" value="1"/>
</dbReference>
<sequence length="734" mass="83022">MSEPVAVQPAVPLGEAAAAVEPSPGDVSKPKQSDWPKVDGQPAFVQHRIAIFDQLSAAYAAELELKPRDQISITLVDGVVMGGESWETTPASVAGSISKSLLERTVIAMVDDELWDLDRPLEGSCKLELLDFSHPEAKKVFWHSSAHILGEAAEKCFGCYLCNGPPTTDPPGFYYDMGNLDRGIQESEKSILEKSSKSIIKEKQRFQRLVMSKADLIRMFEYSPYKLYFIEQRVPNGGSSTVYRCGPLIDLCRGPHVQHTGKIKAFSVLRLGSAYWLGDQKNESLQRVAGISFPDKQQLADYHHFLAEAAKRNHRKIGADQKLFFFDPVSPGSCFFLPHGTRIYNAMLDLLRQEYRKRGYDEVITPNMYKADLWKTSGHWDHYADGMFTFEIEKEQYGLKPMNCPGHCKVFAHSDVSYKDLPWRMADFGVVHRNEFSGALTGLTRVRRFVQDDAHIFCTPEQVSSEIDGIFDFLRSVYGICGFSFKIKLSTRPEKYIGEISVWDEAESKLKAALDKFTSSLGSSWEEKPGDGAFYGPKIDIELTDALQREHQCGTIQLDFNLPRRFKLRYVKGENTGSESADQNLEEDLPAGYARPVMIHRAIFGSFERMFGVLVEHFGGKWPFWLSPRQVLVIPVMPALNDYAEEVRNLLRERGLYVDADLSGNTLQKKVRSGQLDQYNFIFVVGAEEKRSRGVNIRNRDDITTQAKGSLIPLRDAVEHMVCLRDERRLQNGF</sequence>
<dbReference type="CDD" id="cd00771">
    <property type="entry name" value="ThrRS_core"/>
    <property type="match status" value="1"/>
</dbReference>
<keyword evidence="17" id="KW-1185">Reference proteome</keyword>
<dbReference type="InterPro" id="IPR012676">
    <property type="entry name" value="TGS-like"/>
</dbReference>
<dbReference type="Pfam" id="PF03129">
    <property type="entry name" value="HGTP_anticodon"/>
    <property type="match status" value="1"/>
</dbReference>
<dbReference type="Gene3D" id="3.40.50.800">
    <property type="entry name" value="Anticodon-binding domain"/>
    <property type="match status" value="1"/>
</dbReference>
<dbReference type="GO" id="GO:0005739">
    <property type="term" value="C:mitochondrion"/>
    <property type="evidence" value="ECO:0007669"/>
    <property type="project" value="TreeGrafter"/>
</dbReference>
<evidence type="ECO:0000256" key="3">
    <source>
        <dbReference type="ARBA" id="ARBA00013163"/>
    </source>
</evidence>
<keyword evidence="8" id="KW-0648">Protein biosynthesis</keyword>
<dbReference type="PROSITE" id="PS50862">
    <property type="entry name" value="AA_TRNA_LIGASE_II"/>
    <property type="match status" value="1"/>
</dbReference>
<dbReference type="InterPro" id="IPR047246">
    <property type="entry name" value="ThrRS_anticodon"/>
</dbReference>
<dbReference type="Pfam" id="PF00587">
    <property type="entry name" value="tRNA-synt_2b"/>
    <property type="match status" value="1"/>
</dbReference>
<comment type="similarity">
    <text evidence="2">Belongs to the class-II aminoacyl-tRNA synthetase family.</text>
</comment>
<gene>
    <name evidence="16" type="ORF">B0H64DRAFT_421808</name>
</gene>
<evidence type="ECO:0000256" key="4">
    <source>
        <dbReference type="ARBA" id="ARBA00022490"/>
    </source>
</evidence>
<dbReference type="Gene3D" id="3.30.980.10">
    <property type="entry name" value="Threonyl-trna Synthetase, Chain A, domain 2"/>
    <property type="match status" value="1"/>
</dbReference>
<keyword evidence="9" id="KW-0030">Aminoacyl-tRNA synthetase</keyword>
<protein>
    <recommendedName>
        <fullName evidence="12">Probable threonine--tRNA ligase, cytoplasmic</fullName>
        <ecNumber evidence="3">6.1.1.3</ecNumber>
    </recommendedName>
    <alternativeName>
        <fullName evidence="10">Threonyl-tRNA synthetase</fullName>
    </alternativeName>
</protein>
<dbReference type="InterPro" id="IPR012947">
    <property type="entry name" value="tRNA_SAD"/>
</dbReference>
<dbReference type="HAMAP" id="MF_00184">
    <property type="entry name" value="Thr_tRNA_synth"/>
    <property type="match status" value="1"/>
</dbReference>
<dbReference type="InterPro" id="IPR036621">
    <property type="entry name" value="Anticodon-bd_dom_sf"/>
</dbReference>
<dbReference type="RefSeq" id="XP_062664312.1">
    <property type="nucleotide sequence ID" value="XM_062805539.1"/>
</dbReference>
<dbReference type="GO" id="GO:0004829">
    <property type="term" value="F:threonine-tRNA ligase activity"/>
    <property type="evidence" value="ECO:0007669"/>
    <property type="project" value="UniProtKB-EC"/>
</dbReference>
<dbReference type="InterPro" id="IPR006195">
    <property type="entry name" value="aa-tRNA-synth_II"/>
</dbReference>
<keyword evidence="7" id="KW-0067">ATP-binding</keyword>
<dbReference type="SUPFAM" id="SSF81271">
    <property type="entry name" value="TGS-like"/>
    <property type="match status" value="1"/>
</dbReference>
<comment type="subcellular location">
    <subcellularLocation>
        <location evidence="1">Cytoplasm</location>
    </subcellularLocation>
</comment>
<dbReference type="CDD" id="cd00860">
    <property type="entry name" value="ThrRS_anticodon"/>
    <property type="match status" value="1"/>
</dbReference>
<dbReference type="PANTHER" id="PTHR11451">
    <property type="entry name" value="THREONINE-TRNA LIGASE"/>
    <property type="match status" value="1"/>
</dbReference>
<evidence type="ECO:0000256" key="12">
    <source>
        <dbReference type="ARBA" id="ARBA00072369"/>
    </source>
</evidence>
<dbReference type="Pfam" id="PF02824">
    <property type="entry name" value="TGS"/>
    <property type="match status" value="1"/>
</dbReference>
<evidence type="ECO:0000259" key="14">
    <source>
        <dbReference type="PROSITE" id="PS50862"/>
    </source>
</evidence>
<dbReference type="PROSITE" id="PS51880">
    <property type="entry name" value="TGS"/>
    <property type="match status" value="1"/>
</dbReference>
<dbReference type="FunFam" id="3.30.930.10:FF:000019">
    <property type="entry name" value="Threonine--tRNA ligase"/>
    <property type="match status" value="1"/>
</dbReference>
<evidence type="ECO:0000313" key="16">
    <source>
        <dbReference type="EMBL" id="KAK3300798.1"/>
    </source>
</evidence>
<evidence type="ECO:0000259" key="15">
    <source>
        <dbReference type="PROSITE" id="PS51880"/>
    </source>
</evidence>
<reference evidence="16" key="2">
    <citation type="submission" date="2023-06" db="EMBL/GenBank/DDBJ databases">
        <authorList>
            <consortium name="Lawrence Berkeley National Laboratory"/>
            <person name="Haridas S."/>
            <person name="Hensen N."/>
            <person name="Bonometti L."/>
            <person name="Westerberg I."/>
            <person name="Brannstrom I.O."/>
            <person name="Guillou S."/>
            <person name="Cros-Aarteil S."/>
            <person name="Calhoun S."/>
            <person name="Kuo A."/>
            <person name="Mondo S."/>
            <person name="Pangilinan J."/>
            <person name="Riley R."/>
            <person name="Labutti K."/>
            <person name="Andreopoulos B."/>
            <person name="Lipzen A."/>
            <person name="Chen C."/>
            <person name="Yanf M."/>
            <person name="Daum C."/>
            <person name="Ng V."/>
            <person name="Clum A."/>
            <person name="Steindorff A."/>
            <person name="Ohm R."/>
            <person name="Martin F."/>
            <person name="Silar P."/>
            <person name="Natvig D."/>
            <person name="Lalanne C."/>
            <person name="Gautier V."/>
            <person name="Ament-Velasquez S.L."/>
            <person name="Kruys A."/>
            <person name="Hutchinson M.I."/>
            <person name="Powell A.J."/>
            <person name="Barry K."/>
            <person name="Miller A.N."/>
            <person name="Grigoriev I.V."/>
            <person name="Debuchy R."/>
            <person name="Gladieux P."/>
            <person name="Thoren M.H."/>
            <person name="Johannesson H."/>
        </authorList>
    </citation>
    <scope>NUCLEOTIDE SEQUENCE</scope>
    <source>
        <strain evidence="16">CBS 168.71</strain>
    </source>
</reference>
<feature type="domain" description="TGS" evidence="15">
    <location>
        <begin position="69"/>
        <end position="131"/>
    </location>
</feature>
<evidence type="ECO:0000256" key="9">
    <source>
        <dbReference type="ARBA" id="ARBA00023146"/>
    </source>
</evidence>
<evidence type="ECO:0000256" key="10">
    <source>
        <dbReference type="ARBA" id="ARBA00031900"/>
    </source>
</evidence>
<dbReference type="Gene3D" id="3.10.20.30">
    <property type="match status" value="1"/>
</dbReference>
<evidence type="ECO:0000256" key="13">
    <source>
        <dbReference type="SAM" id="MobiDB-lite"/>
    </source>
</evidence>
<dbReference type="InterPro" id="IPR045864">
    <property type="entry name" value="aa-tRNA-synth_II/BPL/LPL"/>
</dbReference>
<dbReference type="EMBL" id="JAUEPN010000001">
    <property type="protein sequence ID" value="KAK3300798.1"/>
    <property type="molecule type" value="Genomic_DNA"/>
</dbReference>
<dbReference type="NCBIfam" id="TIGR00418">
    <property type="entry name" value="thrS"/>
    <property type="match status" value="1"/>
</dbReference>
<dbReference type="Pfam" id="PF07973">
    <property type="entry name" value="tRNA_SAD"/>
    <property type="match status" value="1"/>
</dbReference>
<evidence type="ECO:0000256" key="5">
    <source>
        <dbReference type="ARBA" id="ARBA00022598"/>
    </source>
</evidence>
<dbReference type="GeneID" id="87842487"/>
<dbReference type="InterPro" id="IPR004095">
    <property type="entry name" value="TGS"/>
</dbReference>
<dbReference type="AlphaFoldDB" id="A0AAE0LX40"/>
<dbReference type="SMART" id="SM00863">
    <property type="entry name" value="tRNA_SAD"/>
    <property type="match status" value="1"/>
</dbReference>
<accession>A0AAE0LX40</accession>
<evidence type="ECO:0000256" key="6">
    <source>
        <dbReference type="ARBA" id="ARBA00022741"/>
    </source>
</evidence>
<proteinExistence type="inferred from homology"/>
<evidence type="ECO:0000256" key="1">
    <source>
        <dbReference type="ARBA" id="ARBA00004496"/>
    </source>
</evidence>
<dbReference type="SUPFAM" id="SSF55186">
    <property type="entry name" value="ThrRS/AlaRS common domain"/>
    <property type="match status" value="1"/>
</dbReference>
<feature type="domain" description="Aminoacyl-transfer RNA synthetases class-II family profile" evidence="14">
    <location>
        <begin position="338"/>
        <end position="623"/>
    </location>
</feature>
<feature type="region of interest" description="Disordered" evidence="13">
    <location>
        <begin position="16"/>
        <end position="35"/>
    </location>
</feature>
<dbReference type="FunFam" id="3.30.980.10:FF:000005">
    <property type="entry name" value="Threonyl-tRNA synthetase, mitochondrial"/>
    <property type="match status" value="1"/>
</dbReference>
<dbReference type="GO" id="GO:0005524">
    <property type="term" value="F:ATP binding"/>
    <property type="evidence" value="ECO:0007669"/>
    <property type="project" value="UniProtKB-KW"/>
</dbReference>
<comment type="caution">
    <text evidence="16">The sequence shown here is derived from an EMBL/GenBank/DDBJ whole genome shotgun (WGS) entry which is preliminary data.</text>
</comment>
<dbReference type="Proteomes" id="UP001278766">
    <property type="component" value="Unassembled WGS sequence"/>
</dbReference>
<organism evidence="16 17">
    <name type="scientific">Chaetomium fimeti</name>
    <dbReference type="NCBI Taxonomy" id="1854472"/>
    <lineage>
        <taxon>Eukaryota</taxon>
        <taxon>Fungi</taxon>
        <taxon>Dikarya</taxon>
        <taxon>Ascomycota</taxon>
        <taxon>Pezizomycotina</taxon>
        <taxon>Sordariomycetes</taxon>
        <taxon>Sordariomycetidae</taxon>
        <taxon>Sordariales</taxon>
        <taxon>Chaetomiaceae</taxon>
        <taxon>Chaetomium</taxon>
    </lineage>
</organism>
<evidence type="ECO:0000256" key="8">
    <source>
        <dbReference type="ARBA" id="ARBA00022917"/>
    </source>
</evidence>
<evidence type="ECO:0000313" key="17">
    <source>
        <dbReference type="Proteomes" id="UP001278766"/>
    </source>
</evidence>
<dbReference type="InterPro" id="IPR004154">
    <property type="entry name" value="Anticodon-bd"/>
</dbReference>
<dbReference type="SUPFAM" id="SSF55681">
    <property type="entry name" value="Class II aaRS and biotin synthetases"/>
    <property type="match status" value="1"/>
</dbReference>
<dbReference type="PANTHER" id="PTHR11451:SF46">
    <property type="entry name" value="THREONINE--TRNA LIGASE"/>
    <property type="match status" value="1"/>
</dbReference>
<dbReference type="InterPro" id="IPR002314">
    <property type="entry name" value="aa-tRNA-synt_IIb"/>
</dbReference>
<keyword evidence="4" id="KW-0963">Cytoplasm</keyword>
<evidence type="ECO:0000256" key="2">
    <source>
        <dbReference type="ARBA" id="ARBA00008226"/>
    </source>
</evidence>
<evidence type="ECO:0000256" key="7">
    <source>
        <dbReference type="ARBA" id="ARBA00022840"/>
    </source>
</evidence>
<dbReference type="InterPro" id="IPR002320">
    <property type="entry name" value="Thr-tRNA-ligase_IIa"/>
</dbReference>
<dbReference type="Gene3D" id="3.30.930.10">
    <property type="entry name" value="Bira Bifunctional Protein, Domain 2"/>
    <property type="match status" value="1"/>
</dbReference>
<dbReference type="PRINTS" id="PR01047">
    <property type="entry name" value="TRNASYNTHTHR"/>
</dbReference>